<evidence type="ECO:0000313" key="1">
    <source>
        <dbReference type="EMBL" id="KXB30838.1"/>
    </source>
</evidence>
<accession>A0A133XIS9</accession>
<comment type="caution">
    <text evidence="1">The sequence shown here is derived from an EMBL/GenBank/DDBJ whole genome shotgun (WGS) entry which is preliminary data.</text>
</comment>
<gene>
    <name evidence="1" type="ORF">AT959_08940</name>
</gene>
<dbReference type="EMBL" id="LODL01000019">
    <property type="protein sequence ID" value="KXB30838.1"/>
    <property type="molecule type" value="Genomic_DNA"/>
</dbReference>
<evidence type="ECO:0000313" key="2">
    <source>
        <dbReference type="Proteomes" id="UP000070186"/>
    </source>
</evidence>
<sequence>MKTLKKMVPIEAYVEPGMTQVVFLPHDEIQVYVSNMDIGHLDHPSKFGDIGPHPLTEEEFQRLIKK</sequence>
<organism evidence="1 2">
    <name type="scientific">Dechloromonas denitrificans</name>
    <dbReference type="NCBI Taxonomy" id="281362"/>
    <lineage>
        <taxon>Bacteria</taxon>
        <taxon>Pseudomonadati</taxon>
        <taxon>Pseudomonadota</taxon>
        <taxon>Betaproteobacteria</taxon>
        <taxon>Rhodocyclales</taxon>
        <taxon>Azonexaceae</taxon>
        <taxon>Dechloromonas</taxon>
    </lineage>
</organism>
<dbReference type="Proteomes" id="UP000070186">
    <property type="component" value="Unassembled WGS sequence"/>
</dbReference>
<proteinExistence type="predicted"/>
<protein>
    <submittedName>
        <fullName evidence="1">Uncharacterized protein</fullName>
    </submittedName>
</protein>
<name>A0A133XIS9_9RHOO</name>
<reference evidence="1 2" key="1">
    <citation type="submission" date="2015-12" db="EMBL/GenBank/DDBJ databases">
        <title>Nitrous oxide reduction kinetics distinguish bacteria harboring typical versus atypical NosZ.</title>
        <authorList>
            <person name="Yoon S."/>
            <person name="Nissen S."/>
            <person name="Park D."/>
            <person name="Sanford R.A."/>
            <person name="Loeffler F.E."/>
        </authorList>
    </citation>
    <scope>NUCLEOTIDE SEQUENCE [LARGE SCALE GENOMIC DNA]</scope>
    <source>
        <strain evidence="1 2">ATCC BAA-841</strain>
    </source>
</reference>
<keyword evidence="2" id="KW-1185">Reference proteome</keyword>
<dbReference type="AlphaFoldDB" id="A0A133XIS9"/>
<dbReference type="STRING" id="281362.AT959_08940"/>